<keyword evidence="2" id="KW-1185">Reference proteome</keyword>
<sequence length="166" mass="19003">LFLCSLFASSLSYVRYLSFSFFLILVPSSPFLSSNKIRSVRYLYTSPSLLDSSTPIHSATSNSHPLFLSFSSSSFSPSVSFSFLCLLDTSSSSLLLLHLARFRHLGLSLLLSFFRRRRSCCSATRRPKKVRKKMKMKKKKRERRIRICKISILPQRLPVSLLLRGI</sequence>
<dbReference type="RefSeq" id="XP_067916497.1">
    <property type="nucleotide sequence ID" value="XM_068071527.1"/>
</dbReference>
<gene>
    <name evidence="1" type="ORF">CSUI_011429</name>
</gene>
<dbReference type="Proteomes" id="UP000221165">
    <property type="component" value="Unassembled WGS sequence"/>
</dbReference>
<name>A0A2C6J559_9APIC</name>
<organism evidence="1 2">
    <name type="scientific">Cystoisospora suis</name>
    <dbReference type="NCBI Taxonomy" id="483139"/>
    <lineage>
        <taxon>Eukaryota</taxon>
        <taxon>Sar</taxon>
        <taxon>Alveolata</taxon>
        <taxon>Apicomplexa</taxon>
        <taxon>Conoidasida</taxon>
        <taxon>Coccidia</taxon>
        <taxon>Eucoccidiorida</taxon>
        <taxon>Eimeriorina</taxon>
        <taxon>Sarcocystidae</taxon>
        <taxon>Cystoisospora</taxon>
    </lineage>
</organism>
<dbReference type="VEuPathDB" id="ToxoDB:CSUI_011429"/>
<dbReference type="GeneID" id="94434738"/>
<dbReference type="EMBL" id="MIGC01011691">
    <property type="protein sequence ID" value="PHJ14761.1"/>
    <property type="molecule type" value="Genomic_DNA"/>
</dbReference>
<feature type="non-terminal residue" evidence="1">
    <location>
        <position position="1"/>
    </location>
</feature>
<proteinExistence type="predicted"/>
<evidence type="ECO:0000313" key="1">
    <source>
        <dbReference type="EMBL" id="PHJ14761.1"/>
    </source>
</evidence>
<evidence type="ECO:0000313" key="2">
    <source>
        <dbReference type="Proteomes" id="UP000221165"/>
    </source>
</evidence>
<protein>
    <submittedName>
        <fullName evidence="1">Uncharacterized protein</fullName>
    </submittedName>
</protein>
<comment type="caution">
    <text evidence="1">The sequence shown here is derived from an EMBL/GenBank/DDBJ whole genome shotgun (WGS) entry which is preliminary data.</text>
</comment>
<dbReference type="AlphaFoldDB" id="A0A2C6J559"/>
<reference evidence="1 2" key="1">
    <citation type="journal article" date="2017" name="Int. J. Parasitol.">
        <title>The genome of the protozoan parasite Cystoisospora suis and a reverse vaccinology approach to identify vaccine candidates.</title>
        <authorList>
            <person name="Palmieri N."/>
            <person name="Shrestha A."/>
            <person name="Ruttkowski B."/>
            <person name="Beck T."/>
            <person name="Vogl C."/>
            <person name="Tomley F."/>
            <person name="Blake D.P."/>
            <person name="Joachim A."/>
        </authorList>
    </citation>
    <scope>NUCLEOTIDE SEQUENCE [LARGE SCALE GENOMIC DNA]</scope>
    <source>
        <strain evidence="1 2">Wien I</strain>
    </source>
</reference>
<accession>A0A2C6J559</accession>